<protein>
    <submittedName>
        <fullName evidence="7">Transcription antitermination factor NusB</fullName>
    </submittedName>
</protein>
<comment type="similarity">
    <text evidence="1">Belongs to the NusB family.</text>
</comment>
<evidence type="ECO:0000313" key="8">
    <source>
        <dbReference type="Proteomes" id="UP001524435"/>
    </source>
</evidence>
<evidence type="ECO:0000256" key="2">
    <source>
        <dbReference type="ARBA" id="ARBA00022814"/>
    </source>
</evidence>
<keyword evidence="5" id="KW-0804">Transcription</keyword>
<dbReference type="InterPro" id="IPR011605">
    <property type="entry name" value="NusB_fam"/>
</dbReference>
<dbReference type="RefSeq" id="WP_245858044.1">
    <property type="nucleotide sequence ID" value="NZ_CALVCM010000003.1"/>
</dbReference>
<proteinExistence type="inferred from homology"/>
<keyword evidence="3" id="KW-0694">RNA-binding</keyword>
<name>A0ABT1SPA7_9FIRM</name>
<dbReference type="InterPro" id="IPR035926">
    <property type="entry name" value="NusB-like_sf"/>
</dbReference>
<reference evidence="7 8" key="1">
    <citation type="submission" date="2022-06" db="EMBL/GenBank/DDBJ databases">
        <title>Isolation of gut microbiota from human fecal samples.</title>
        <authorList>
            <person name="Pamer E.G."/>
            <person name="Barat B."/>
            <person name="Waligurski E."/>
            <person name="Medina S."/>
            <person name="Paddock L."/>
            <person name="Mostad J."/>
        </authorList>
    </citation>
    <scope>NUCLEOTIDE SEQUENCE [LARGE SCALE GENOMIC DNA]</scope>
    <source>
        <strain evidence="7 8">DFI.6.1</strain>
    </source>
</reference>
<evidence type="ECO:0000259" key="6">
    <source>
        <dbReference type="Pfam" id="PF01029"/>
    </source>
</evidence>
<dbReference type="Gene3D" id="1.10.940.10">
    <property type="entry name" value="NusB-like"/>
    <property type="match status" value="1"/>
</dbReference>
<comment type="caution">
    <text evidence="7">The sequence shown here is derived from an EMBL/GenBank/DDBJ whole genome shotgun (WGS) entry which is preliminary data.</text>
</comment>
<evidence type="ECO:0000256" key="3">
    <source>
        <dbReference type="ARBA" id="ARBA00022884"/>
    </source>
</evidence>
<keyword evidence="2" id="KW-0889">Transcription antitermination</keyword>
<organism evidence="7 8">
    <name type="scientific">Massilicoli timonensis</name>
    <dbReference type="NCBI Taxonomy" id="2015901"/>
    <lineage>
        <taxon>Bacteria</taxon>
        <taxon>Bacillati</taxon>
        <taxon>Bacillota</taxon>
        <taxon>Erysipelotrichia</taxon>
        <taxon>Erysipelotrichales</taxon>
        <taxon>Erysipelotrichaceae</taxon>
        <taxon>Massilicoli</taxon>
    </lineage>
</organism>
<dbReference type="Pfam" id="PF01029">
    <property type="entry name" value="NusB"/>
    <property type="match status" value="1"/>
</dbReference>
<evidence type="ECO:0000256" key="4">
    <source>
        <dbReference type="ARBA" id="ARBA00023015"/>
    </source>
</evidence>
<keyword evidence="8" id="KW-1185">Reference proteome</keyword>
<dbReference type="Proteomes" id="UP001524435">
    <property type="component" value="Unassembled WGS sequence"/>
</dbReference>
<evidence type="ECO:0000313" key="7">
    <source>
        <dbReference type="EMBL" id="MCQ5122500.1"/>
    </source>
</evidence>
<dbReference type="PANTHER" id="PTHR11078">
    <property type="entry name" value="N UTILIZATION SUBSTANCE PROTEIN B-RELATED"/>
    <property type="match status" value="1"/>
</dbReference>
<dbReference type="SUPFAM" id="SSF48013">
    <property type="entry name" value="NusB-like"/>
    <property type="match status" value="1"/>
</dbReference>
<keyword evidence="4" id="KW-0805">Transcription regulation</keyword>
<gene>
    <name evidence="7" type="primary">nusB</name>
    <name evidence="7" type="ORF">NE663_09550</name>
</gene>
<dbReference type="InterPro" id="IPR006027">
    <property type="entry name" value="NusB_RsmB_TIM44"/>
</dbReference>
<sequence length="130" mass="15022">MQAKKGMNRHQLREVGMTCLYQSFLLNGNIRQIVFENSESNEIDPFLYTITIDAMKYKDIYIQKINAVINKDWSFDRLGYVEQAILLMACCELDLETAQKAIVIDEAITLAKKYCDDDAYKLINGVLDRL</sequence>
<dbReference type="NCBIfam" id="TIGR01951">
    <property type="entry name" value="nusB"/>
    <property type="match status" value="1"/>
</dbReference>
<evidence type="ECO:0000256" key="1">
    <source>
        <dbReference type="ARBA" id="ARBA00005952"/>
    </source>
</evidence>
<dbReference type="EMBL" id="JANGCH010000016">
    <property type="protein sequence ID" value="MCQ5122500.1"/>
    <property type="molecule type" value="Genomic_DNA"/>
</dbReference>
<evidence type="ECO:0000256" key="5">
    <source>
        <dbReference type="ARBA" id="ARBA00023163"/>
    </source>
</evidence>
<accession>A0ABT1SPA7</accession>
<feature type="domain" description="NusB/RsmB/TIM44" evidence="6">
    <location>
        <begin position="13"/>
        <end position="129"/>
    </location>
</feature>
<dbReference type="PANTHER" id="PTHR11078:SF3">
    <property type="entry name" value="ANTITERMINATION NUSB DOMAIN-CONTAINING PROTEIN"/>
    <property type="match status" value="1"/>
</dbReference>